<dbReference type="InterPro" id="IPR036047">
    <property type="entry name" value="F-box-like_dom_sf"/>
</dbReference>
<dbReference type="PANTHER" id="PTHR35546">
    <property type="entry name" value="F-BOX PROTEIN INTERACTION DOMAIN PROTEIN-RELATED"/>
    <property type="match status" value="1"/>
</dbReference>
<dbReference type="PRINTS" id="PR00742">
    <property type="entry name" value="GLHYDRLASE35"/>
</dbReference>
<dbReference type="Gene3D" id="1.10.510.10">
    <property type="entry name" value="Transferase(Phosphotransferase) domain 1"/>
    <property type="match status" value="1"/>
</dbReference>
<dbReference type="GO" id="GO:0005524">
    <property type="term" value="F:ATP binding"/>
    <property type="evidence" value="ECO:0007669"/>
    <property type="project" value="InterPro"/>
</dbReference>
<dbReference type="Gene3D" id="1.20.1280.50">
    <property type="match status" value="1"/>
</dbReference>
<dbReference type="InterPro" id="IPR055290">
    <property type="entry name" value="At3g26010-like"/>
</dbReference>
<dbReference type="SUPFAM" id="SSF51445">
    <property type="entry name" value="(Trans)glycosidases"/>
    <property type="match status" value="1"/>
</dbReference>
<dbReference type="GO" id="GO:0004672">
    <property type="term" value="F:protein kinase activity"/>
    <property type="evidence" value="ECO:0007669"/>
    <property type="project" value="InterPro"/>
</dbReference>
<name>A0A1R3H487_9ROSI</name>
<dbReference type="PROSITE" id="PS50011">
    <property type="entry name" value="PROTEIN_KINASE_DOM"/>
    <property type="match status" value="1"/>
</dbReference>
<gene>
    <name evidence="5" type="ORF">COLO4_31566</name>
</gene>
<dbReference type="Pfam" id="PF01301">
    <property type="entry name" value="Glyco_hydro_35"/>
    <property type="match status" value="1"/>
</dbReference>
<evidence type="ECO:0000256" key="2">
    <source>
        <dbReference type="ARBA" id="ARBA00009809"/>
    </source>
</evidence>
<dbReference type="Proteomes" id="UP000187203">
    <property type="component" value="Unassembled WGS sequence"/>
</dbReference>
<dbReference type="Pfam" id="PF00069">
    <property type="entry name" value="Pkinase"/>
    <property type="match status" value="1"/>
</dbReference>
<dbReference type="InterPro" id="IPR008271">
    <property type="entry name" value="Ser/Thr_kinase_AS"/>
</dbReference>
<dbReference type="InterPro" id="IPR001810">
    <property type="entry name" value="F-box_dom"/>
</dbReference>
<dbReference type="InterPro" id="IPR011009">
    <property type="entry name" value="Kinase-like_dom_sf"/>
</dbReference>
<sequence length="850" mass="97469">MLSLPSKWTCSIKSCDPESRCLIRVVESFLLPWVGFEGNLEAVRVLPWHRRQSSYLHSGIKALEMDDVEKDVSVTNFKFGDRFLRDYNDISYLGGCGVVFSCKSVKDHKKEGEMLKEFLGHRSIVQYQEHWLEPSPLLFEDAYYPSGSDEKEKSLYLVMELCQRSLYDWFEKEEDIDCGTSLRWFREIINGLDYIHKKEIIHGDIKSENVFIDDQGHMKIGDFGFGRGTSSPDSRIDDINRATCIFVEMLHPRTKTERDEASGDFTKLRKGEFPKGFKHKTVFLKELLLREPPPPQASEILQKLDEATNVGGTDDQILSHLLSMSRMSIELWSLMERGSNSIQYPRIATEATCLLLCGQNLELIRKSKEGGLDVIETYVFWNYHEPVRGQYYFEGRFDQVKFVKTVQEAGLLVHLRIGPYACVEWNGIMGKIGSDSFIPRRNDCGNDCCLWSKLCDDLVVEILCRLPPKNLITSKCVCKLWNRLISDVCAPNFSKRASLGGFFFRVEERLVIRDQFLLHYVSSDGQCLSANETVVESISDLLPFKFNFKNLIHSCNGLLLFVNFVTGSIPQYYVCNPLTKQCIEIPRNIEREKLASDCGEKVQKFAALAFDPWKSSHYKVVSFNYWRNYSLKKTVNFDVFSSDMGDWVSHTMPLDAPIYELGWIRHAVYLNGVLYRISGAKYLLQFDINKLNARAIELPKRDAINNCGFIGASGNHLHFSSRVDSTLFVWFLEDHSRWVLKHSISIDYLFNNRPFLAKFSNRDTFVRARAFDPNSDAIYFGCIDSILRYQVENGVLEVVHTIEFDKDAHPSNYVMIPYFPCVVILKGQILPVPSGVSLSDAASFPEAALL</sequence>
<dbReference type="SMART" id="SM00256">
    <property type="entry name" value="FBOX"/>
    <property type="match status" value="1"/>
</dbReference>
<dbReference type="Pfam" id="PF00646">
    <property type="entry name" value="F-box"/>
    <property type="match status" value="1"/>
</dbReference>
<dbReference type="EMBL" id="AWUE01020860">
    <property type="protein sequence ID" value="OMO65090.1"/>
    <property type="molecule type" value="Genomic_DNA"/>
</dbReference>
<accession>A0A1R3H487</accession>
<reference evidence="6" key="1">
    <citation type="submission" date="2013-09" db="EMBL/GenBank/DDBJ databases">
        <title>Corchorus olitorius genome sequencing.</title>
        <authorList>
            <person name="Alam M."/>
            <person name="Haque M.S."/>
            <person name="Islam M.S."/>
            <person name="Emdad E.M."/>
            <person name="Islam M.M."/>
            <person name="Ahmed B."/>
            <person name="Halim A."/>
            <person name="Hossen Q.M.M."/>
            <person name="Hossain M.Z."/>
            <person name="Ahmed R."/>
            <person name="Khan M.M."/>
            <person name="Islam R."/>
            <person name="Rashid M.M."/>
            <person name="Khan S.A."/>
            <person name="Rahman M.S."/>
            <person name="Alam M."/>
            <person name="Yahiya A.S."/>
            <person name="Khan M.S."/>
            <person name="Azam M.S."/>
            <person name="Haque T."/>
            <person name="Lashkar M.Z.H."/>
            <person name="Akhand A.I."/>
            <person name="Morshed G."/>
            <person name="Roy S."/>
            <person name="Uddin K.S."/>
            <person name="Rabeya T."/>
            <person name="Hossain A.S."/>
            <person name="Chowdhury A."/>
            <person name="Snigdha A.R."/>
            <person name="Mortoza M.S."/>
            <person name="Matin S.A."/>
            <person name="Hoque S.M.E."/>
            <person name="Islam M.K."/>
            <person name="Roy D.K."/>
            <person name="Haider R."/>
            <person name="Moosa M.M."/>
            <person name="Elias S.M."/>
            <person name="Hasan A.M."/>
            <person name="Jahan S."/>
            <person name="Shafiuddin M."/>
            <person name="Mahmood N."/>
            <person name="Shommy N.S."/>
        </authorList>
    </citation>
    <scope>NUCLEOTIDE SEQUENCE [LARGE SCALE GENOMIC DNA]</scope>
    <source>
        <strain evidence="6">cv. O-4</strain>
    </source>
</reference>
<comment type="similarity">
    <text evidence="2">Belongs to the glycosyl hydrolase 35 family.</text>
</comment>
<proteinExistence type="inferred from homology"/>
<dbReference type="InterPro" id="IPR017853">
    <property type="entry name" value="GH"/>
</dbReference>
<organism evidence="5 6">
    <name type="scientific">Corchorus olitorius</name>
    <dbReference type="NCBI Taxonomy" id="93759"/>
    <lineage>
        <taxon>Eukaryota</taxon>
        <taxon>Viridiplantae</taxon>
        <taxon>Streptophyta</taxon>
        <taxon>Embryophyta</taxon>
        <taxon>Tracheophyta</taxon>
        <taxon>Spermatophyta</taxon>
        <taxon>Magnoliopsida</taxon>
        <taxon>eudicotyledons</taxon>
        <taxon>Gunneridae</taxon>
        <taxon>Pentapetalae</taxon>
        <taxon>rosids</taxon>
        <taxon>malvids</taxon>
        <taxon>Malvales</taxon>
        <taxon>Malvaceae</taxon>
        <taxon>Grewioideae</taxon>
        <taxon>Apeibeae</taxon>
        <taxon>Corchorus</taxon>
    </lineage>
</organism>
<dbReference type="InterPro" id="IPR056592">
    <property type="entry name" value="Beta-prop_At3g26010-like"/>
</dbReference>
<dbReference type="AlphaFoldDB" id="A0A1R3H487"/>
<keyword evidence="6" id="KW-1185">Reference proteome</keyword>
<dbReference type="SMART" id="SM00220">
    <property type="entry name" value="S_TKc"/>
    <property type="match status" value="1"/>
</dbReference>
<comment type="caution">
    <text evidence="5">The sequence shown here is derived from an EMBL/GenBank/DDBJ whole genome shotgun (WGS) entry which is preliminary data.</text>
</comment>
<evidence type="ECO:0000313" key="5">
    <source>
        <dbReference type="EMBL" id="OMO65090.1"/>
    </source>
</evidence>
<dbReference type="CDD" id="cd22157">
    <property type="entry name" value="F-box_AtFBW1-like"/>
    <property type="match status" value="1"/>
</dbReference>
<dbReference type="InterPro" id="IPR001944">
    <property type="entry name" value="Glycoside_Hdrlase_35"/>
</dbReference>
<dbReference type="OrthoDB" id="605328at2759"/>
<evidence type="ECO:0000313" key="6">
    <source>
        <dbReference type="Proteomes" id="UP000187203"/>
    </source>
</evidence>
<dbReference type="GO" id="GO:0005975">
    <property type="term" value="P:carbohydrate metabolic process"/>
    <property type="evidence" value="ECO:0007669"/>
    <property type="project" value="InterPro"/>
</dbReference>
<dbReference type="Gene3D" id="3.20.20.80">
    <property type="entry name" value="Glycosidases"/>
    <property type="match status" value="1"/>
</dbReference>
<dbReference type="Pfam" id="PF24750">
    <property type="entry name" value="b-prop_At3g26010-like"/>
    <property type="match status" value="1"/>
</dbReference>
<dbReference type="SUPFAM" id="SSF56112">
    <property type="entry name" value="Protein kinase-like (PK-like)"/>
    <property type="match status" value="1"/>
</dbReference>
<dbReference type="SUPFAM" id="SSF81383">
    <property type="entry name" value="F-box domain"/>
    <property type="match status" value="1"/>
</dbReference>
<protein>
    <recommendedName>
        <fullName evidence="3">beta-galactosidase</fullName>
        <ecNumber evidence="3">3.2.1.23</ecNumber>
    </recommendedName>
</protein>
<dbReference type="STRING" id="93759.A0A1R3H487"/>
<dbReference type="PANTHER" id="PTHR35546:SF114">
    <property type="entry name" value="F-BOX DOMAIN-CONTAINING PROTEIN"/>
    <property type="match status" value="1"/>
</dbReference>
<evidence type="ECO:0000256" key="3">
    <source>
        <dbReference type="ARBA" id="ARBA00012756"/>
    </source>
</evidence>
<dbReference type="InterPro" id="IPR000719">
    <property type="entry name" value="Prot_kinase_dom"/>
</dbReference>
<dbReference type="InterPro" id="IPR031330">
    <property type="entry name" value="Gly_Hdrlase_35_cat"/>
</dbReference>
<comment type="catalytic activity">
    <reaction evidence="1">
        <text>Hydrolysis of terminal non-reducing beta-D-galactose residues in beta-D-galactosides.</text>
        <dbReference type="EC" id="3.2.1.23"/>
    </reaction>
</comment>
<evidence type="ECO:0000256" key="1">
    <source>
        <dbReference type="ARBA" id="ARBA00001412"/>
    </source>
</evidence>
<feature type="domain" description="Protein kinase" evidence="4">
    <location>
        <begin position="29"/>
        <end position="364"/>
    </location>
</feature>
<dbReference type="EC" id="3.2.1.23" evidence="3"/>
<dbReference type="PROSITE" id="PS00108">
    <property type="entry name" value="PROTEIN_KINASE_ST"/>
    <property type="match status" value="1"/>
</dbReference>
<evidence type="ECO:0000259" key="4">
    <source>
        <dbReference type="PROSITE" id="PS50011"/>
    </source>
</evidence>
<dbReference type="GO" id="GO:0004565">
    <property type="term" value="F:beta-galactosidase activity"/>
    <property type="evidence" value="ECO:0007669"/>
    <property type="project" value="UniProtKB-EC"/>
</dbReference>